<dbReference type="InterPro" id="IPR003495">
    <property type="entry name" value="CobW/HypB/UreG_nucleotide-bd"/>
</dbReference>
<feature type="compositionally biased region" description="Basic and acidic residues" evidence="9">
    <location>
        <begin position="7"/>
        <end position="120"/>
    </location>
</feature>
<dbReference type="CDD" id="cd05390">
    <property type="entry name" value="HypB"/>
    <property type="match status" value="1"/>
</dbReference>
<dbReference type="GO" id="GO:0016151">
    <property type="term" value="F:nickel cation binding"/>
    <property type="evidence" value="ECO:0007669"/>
    <property type="project" value="InterPro"/>
</dbReference>
<dbReference type="Gene3D" id="3.40.50.300">
    <property type="entry name" value="P-loop containing nucleotide triphosphate hydrolases"/>
    <property type="match status" value="1"/>
</dbReference>
<evidence type="ECO:0000256" key="1">
    <source>
        <dbReference type="ARBA" id="ARBA00006211"/>
    </source>
</evidence>
<keyword evidence="7" id="KW-0342">GTP-binding</keyword>
<gene>
    <name evidence="11" type="primary">hypB</name>
    <name evidence="11" type="ORF">ABK905_06210</name>
</gene>
<keyword evidence="4" id="KW-0547">Nucleotide-binding</keyword>
<accession>A0AAU7QFF6</accession>
<dbReference type="PANTHER" id="PTHR30134:SF2">
    <property type="entry name" value="HYDROGENASE MATURATION FACTOR HYPB"/>
    <property type="match status" value="1"/>
</dbReference>
<dbReference type="InterPro" id="IPR027417">
    <property type="entry name" value="P-loop_NTPase"/>
</dbReference>
<name>A0AAU7QFF6_9GAMM</name>
<dbReference type="GO" id="GO:0005525">
    <property type="term" value="F:GTP binding"/>
    <property type="evidence" value="ECO:0007669"/>
    <property type="project" value="UniProtKB-KW"/>
</dbReference>
<keyword evidence="6" id="KW-0862">Zinc</keyword>
<evidence type="ECO:0000256" key="9">
    <source>
        <dbReference type="SAM" id="MobiDB-lite"/>
    </source>
</evidence>
<evidence type="ECO:0000256" key="4">
    <source>
        <dbReference type="ARBA" id="ARBA00022741"/>
    </source>
</evidence>
<dbReference type="NCBIfam" id="TIGR00073">
    <property type="entry name" value="hypB"/>
    <property type="match status" value="1"/>
</dbReference>
<dbReference type="GO" id="GO:0051604">
    <property type="term" value="P:protein maturation"/>
    <property type="evidence" value="ECO:0007669"/>
    <property type="project" value="InterPro"/>
</dbReference>
<feature type="domain" description="CobW/HypB/UreG nucleotide-binding" evidence="10">
    <location>
        <begin position="264"/>
        <end position="423"/>
    </location>
</feature>
<evidence type="ECO:0000256" key="6">
    <source>
        <dbReference type="ARBA" id="ARBA00022833"/>
    </source>
</evidence>
<protein>
    <recommendedName>
        <fullName evidence="8">Hydrogenase maturation factor HypB</fullName>
    </recommendedName>
</protein>
<evidence type="ECO:0000256" key="3">
    <source>
        <dbReference type="ARBA" id="ARBA00022723"/>
    </source>
</evidence>
<evidence type="ECO:0000256" key="7">
    <source>
        <dbReference type="ARBA" id="ARBA00023134"/>
    </source>
</evidence>
<feature type="region of interest" description="Disordered" evidence="9">
    <location>
        <begin position="1"/>
        <end position="129"/>
    </location>
</feature>
<evidence type="ECO:0000313" key="11">
    <source>
        <dbReference type="EMBL" id="XBS71820.1"/>
    </source>
</evidence>
<dbReference type="SUPFAM" id="SSF52540">
    <property type="entry name" value="P-loop containing nucleoside triphosphate hydrolases"/>
    <property type="match status" value="1"/>
</dbReference>
<dbReference type="InterPro" id="IPR004392">
    <property type="entry name" value="Hyd_mat_HypB"/>
</dbReference>
<dbReference type="PANTHER" id="PTHR30134">
    <property type="entry name" value="HYDROGENASE PROTEIN ASSEMBLY PROTEIN, NICKEL CHAPERONE"/>
    <property type="match status" value="1"/>
</dbReference>
<dbReference type="NCBIfam" id="NF007775">
    <property type="entry name" value="PRK10463.1"/>
    <property type="match status" value="1"/>
</dbReference>
<reference evidence="11" key="1">
    <citation type="submission" date="2024-06" db="EMBL/GenBank/DDBJ databases">
        <authorList>
            <person name="Coelho C."/>
            <person name="Bento M."/>
            <person name="Garcia E."/>
            <person name="Camelo A."/>
            <person name="Brandao I."/>
            <person name="Espirito Santo C."/>
            <person name="Trovao J."/>
            <person name="Verissimo A."/>
            <person name="Costa J."/>
            <person name="Tiago I."/>
        </authorList>
    </citation>
    <scope>NUCLEOTIDE SEQUENCE</scope>
    <source>
        <strain evidence="11">KWT182</strain>
    </source>
</reference>
<evidence type="ECO:0000256" key="2">
    <source>
        <dbReference type="ARBA" id="ARBA00022596"/>
    </source>
</evidence>
<evidence type="ECO:0000256" key="8">
    <source>
        <dbReference type="ARBA" id="ARBA00035238"/>
    </source>
</evidence>
<keyword evidence="3" id="KW-0479">Metal-binding</keyword>
<evidence type="ECO:0000259" key="10">
    <source>
        <dbReference type="Pfam" id="PF02492"/>
    </source>
</evidence>
<dbReference type="GO" id="GO:0008270">
    <property type="term" value="F:zinc ion binding"/>
    <property type="evidence" value="ECO:0007669"/>
    <property type="project" value="TreeGrafter"/>
</dbReference>
<dbReference type="Pfam" id="PF02492">
    <property type="entry name" value="cobW"/>
    <property type="match status" value="1"/>
</dbReference>
<dbReference type="AlphaFoldDB" id="A0AAU7QFF6"/>
<proteinExistence type="inferred from homology"/>
<dbReference type="EMBL" id="CP157947">
    <property type="protein sequence ID" value="XBS71820.1"/>
    <property type="molecule type" value="Genomic_DNA"/>
</dbReference>
<comment type="similarity">
    <text evidence="1">Belongs to the SIMIBI class G3E GTPase family. HypB/HupM subfamily.</text>
</comment>
<organism evidence="11">
    <name type="scientific">Acerihabitans sp. KWT182</name>
    <dbReference type="NCBI Taxonomy" id="3157919"/>
    <lineage>
        <taxon>Bacteria</taxon>
        <taxon>Pseudomonadati</taxon>
        <taxon>Pseudomonadota</taxon>
        <taxon>Gammaproteobacteria</taxon>
        <taxon>Enterobacterales</taxon>
        <taxon>Pectobacteriaceae</taxon>
        <taxon>Acerihabitans</taxon>
    </lineage>
</organism>
<dbReference type="GO" id="GO:0003924">
    <property type="term" value="F:GTPase activity"/>
    <property type="evidence" value="ECO:0007669"/>
    <property type="project" value="InterPro"/>
</dbReference>
<evidence type="ECO:0000256" key="5">
    <source>
        <dbReference type="ARBA" id="ARBA00022801"/>
    </source>
</evidence>
<keyword evidence="2" id="KW-0533">Nickel</keyword>
<sequence>MYAGQDHAGHEHSHAGPDHGDHEHSHADPDHGDHEHSHAGPDHDGHGHSHVGPDHGGHEHSHAGQDHGGHEHSHAGPDHGDHEHSHAGPDHGDHEHSHAGPDHGDHEHSHAGQEPGDHQHAYHQPEPGTRHSAALALRRVALPAAAPTQIIHYHYYYGEVHNHYYPFAPGQTALPPAVGEEQSFPSTGGGLHAGPVSAAGQAGFAPRADVRSHLDDGRIDAASQAFGPSPRRMVDIEIDVLDKNNRLAEQNRRDFQSRNILALNLVSSPGSGKTSLLTQTLLRLQDNIPCAVIEGDQQTANDAERIRATGAPAIQVNTGKGCHLDAQMVQDAVLRLAPRENSLLFIENVGNLVCPAGFDLGERFKVVVLSVTEGEDKPLKYPHMFAAAGLMILNKIDLLPWVHFDVDVCIANARRVNPSIAVLRVSATGGEGMDAWLSWLQEQRHP</sequence>
<keyword evidence="5 11" id="KW-0378">Hydrolase</keyword>